<dbReference type="InterPro" id="IPR025857">
    <property type="entry name" value="MacB_PCD"/>
</dbReference>
<evidence type="ECO:0000256" key="5">
    <source>
        <dbReference type="ARBA" id="ARBA00023136"/>
    </source>
</evidence>
<dbReference type="Pfam" id="PF12704">
    <property type="entry name" value="MacB_PCD"/>
    <property type="match status" value="1"/>
</dbReference>
<evidence type="ECO:0000313" key="10">
    <source>
        <dbReference type="EMBL" id="AEB07197.1"/>
    </source>
</evidence>
<evidence type="ECO:0000256" key="1">
    <source>
        <dbReference type="ARBA" id="ARBA00004651"/>
    </source>
</evidence>
<dbReference type="OrthoDB" id="9780560at2"/>
<dbReference type="Pfam" id="PF02687">
    <property type="entry name" value="FtsX"/>
    <property type="match status" value="1"/>
</dbReference>
<evidence type="ECO:0000259" key="9">
    <source>
        <dbReference type="Pfam" id="PF12704"/>
    </source>
</evidence>
<dbReference type="HOGENOM" id="CLU_000604_8_0_11"/>
<proteinExistence type="inferred from homology"/>
<dbReference type="KEGG" id="cgo:Corgl_1089"/>
<feature type="domain" description="MacB-like periplasmic core" evidence="9">
    <location>
        <begin position="21"/>
        <end position="232"/>
    </location>
</feature>
<organism evidence="10 11">
    <name type="scientific">Coriobacterium glomerans (strain ATCC 49209 / DSM 20642 / JCM 10262 / PW2)</name>
    <dbReference type="NCBI Taxonomy" id="700015"/>
    <lineage>
        <taxon>Bacteria</taxon>
        <taxon>Bacillati</taxon>
        <taxon>Actinomycetota</taxon>
        <taxon>Coriobacteriia</taxon>
        <taxon>Coriobacteriales</taxon>
        <taxon>Coriobacteriaceae</taxon>
        <taxon>Coriobacterium</taxon>
    </lineage>
</organism>
<feature type="transmembrane region" description="Helical" evidence="7">
    <location>
        <begin position="21"/>
        <end position="42"/>
    </location>
</feature>
<reference evidence="11" key="1">
    <citation type="journal article" date="2013" name="Stand. Genomic Sci.">
        <title>Complete genome sequence of Coriobacterium glomerans type strain (PW2(T)) from the midgut of Pyrrhocoris apterus L. (red soldier bug).</title>
        <authorList>
            <person name="Stackebrandt E."/>
            <person name="Zeytun A."/>
            <person name="Lapidus A."/>
            <person name="Nolan M."/>
            <person name="Lucas S."/>
            <person name="Hammon N."/>
            <person name="Deshpande S."/>
            <person name="Cheng J.F."/>
            <person name="Tapia R."/>
            <person name="Goodwin L.A."/>
            <person name="Pitluck S."/>
            <person name="Liolios K."/>
            <person name="Pagani I."/>
            <person name="Ivanova N."/>
            <person name="Mavromatis K."/>
            <person name="Mikhailova N."/>
            <person name="Huntemann M."/>
            <person name="Pati A."/>
            <person name="Chen A."/>
            <person name="Palaniappan K."/>
            <person name="Chang Y.J."/>
            <person name="Land M."/>
            <person name="Hauser L."/>
            <person name="Rohde M."/>
            <person name="Pukall R."/>
            <person name="Goker M."/>
            <person name="Detter J.C."/>
            <person name="Woyke T."/>
            <person name="Bristow J."/>
            <person name="Eisen J.A."/>
            <person name="Markowitz V."/>
            <person name="Hugenholtz P."/>
            <person name="Kyrpides N.C."/>
            <person name="Klenk H.P."/>
        </authorList>
    </citation>
    <scope>NUCLEOTIDE SEQUENCE</scope>
    <source>
        <strain evidence="11">ATCC 49209 / DSM 20642 / JCM 10262 / PW2</strain>
    </source>
</reference>
<gene>
    <name evidence="10" type="ordered locus">Corgl_1089</name>
</gene>
<protein>
    <recommendedName>
        <fullName evidence="12">ABC3 transporter permease protein domain-containing protein</fullName>
    </recommendedName>
</protein>
<dbReference type="PANTHER" id="PTHR30572:SF4">
    <property type="entry name" value="ABC TRANSPORTER PERMEASE YTRF"/>
    <property type="match status" value="1"/>
</dbReference>
<comment type="similarity">
    <text evidence="6">Belongs to the ABC-4 integral membrane protein family.</text>
</comment>
<evidence type="ECO:0000256" key="2">
    <source>
        <dbReference type="ARBA" id="ARBA00022475"/>
    </source>
</evidence>
<dbReference type="InterPro" id="IPR050250">
    <property type="entry name" value="Macrolide_Exporter_MacB"/>
</dbReference>
<evidence type="ECO:0000256" key="7">
    <source>
        <dbReference type="SAM" id="Phobius"/>
    </source>
</evidence>
<keyword evidence="11" id="KW-1185">Reference proteome</keyword>
<dbReference type="STRING" id="700015.Corgl_1089"/>
<comment type="subcellular location">
    <subcellularLocation>
        <location evidence="1">Cell membrane</location>
        <topology evidence="1">Multi-pass membrane protein</topology>
    </subcellularLocation>
</comment>
<dbReference type="PANTHER" id="PTHR30572">
    <property type="entry name" value="MEMBRANE COMPONENT OF TRANSPORTER-RELATED"/>
    <property type="match status" value="1"/>
</dbReference>
<evidence type="ECO:0000313" key="11">
    <source>
        <dbReference type="Proteomes" id="UP000006851"/>
    </source>
</evidence>
<evidence type="ECO:0000256" key="3">
    <source>
        <dbReference type="ARBA" id="ARBA00022692"/>
    </source>
</evidence>
<feature type="transmembrane region" description="Helical" evidence="7">
    <location>
        <begin position="337"/>
        <end position="359"/>
    </location>
</feature>
<dbReference type="RefSeq" id="WP_013708940.1">
    <property type="nucleotide sequence ID" value="NC_015389.1"/>
</dbReference>
<evidence type="ECO:0008006" key="12">
    <source>
        <dbReference type="Google" id="ProtNLM"/>
    </source>
</evidence>
<dbReference type="Proteomes" id="UP000006851">
    <property type="component" value="Chromosome"/>
</dbReference>
<dbReference type="EMBL" id="CP002628">
    <property type="protein sequence ID" value="AEB07197.1"/>
    <property type="molecule type" value="Genomic_DNA"/>
</dbReference>
<dbReference type="eggNOG" id="COG0577">
    <property type="taxonomic scope" value="Bacteria"/>
</dbReference>
<keyword evidence="2" id="KW-1003">Cell membrane</keyword>
<feature type="domain" description="ABC3 transporter permease C-terminal" evidence="8">
    <location>
        <begin position="275"/>
        <end position="403"/>
    </location>
</feature>
<evidence type="ECO:0000259" key="8">
    <source>
        <dbReference type="Pfam" id="PF02687"/>
    </source>
</evidence>
<feature type="transmembrane region" description="Helical" evidence="7">
    <location>
        <begin position="265"/>
        <end position="289"/>
    </location>
</feature>
<keyword evidence="4 7" id="KW-1133">Transmembrane helix</keyword>
<sequence length="410" mass="43439">MTMHDLISSALRALGANRGRSLLTISGIVIGITAVIAMTSLIGGVRNYMMGSLGLNASRLLNISGNFQMSQKDLKKLERLVPDYEFVKGRVYGSGEQRVNGVSMQVSINGTDAEYLNLTGAVKIADGRMFNPSEEVAAARVIIIGKGAVKMLFGDAEIDAVGKTVSIGSRDYTIVGVDEAGTVSAGQDPALLAYVPLKTCIRDYPDTRGSENQVMGLVRQGADLDAVADETKTQLAKIKGIAEKDIDQSITISSIKSQMDSMNMFMGAFQLIMGTVAGISLLVGGIGIMNMMLTNVTERIREIGVRRSLGARRHDITTQFLVESAVLCVSGGVIGTVLGYMIAFGIAAAASAIGSSYLSASGQSLNIQPDFSLVTIALAVGLSVFIGIVFGFYPARRAARLDPVESLRYQ</sequence>
<dbReference type="GO" id="GO:0022857">
    <property type="term" value="F:transmembrane transporter activity"/>
    <property type="evidence" value="ECO:0007669"/>
    <property type="project" value="TreeGrafter"/>
</dbReference>
<name>F2N814_CORGP</name>
<evidence type="ECO:0000256" key="6">
    <source>
        <dbReference type="ARBA" id="ARBA00038076"/>
    </source>
</evidence>
<keyword evidence="5 7" id="KW-0472">Membrane</keyword>
<dbReference type="GO" id="GO:0005886">
    <property type="term" value="C:plasma membrane"/>
    <property type="evidence" value="ECO:0007669"/>
    <property type="project" value="UniProtKB-SubCell"/>
</dbReference>
<keyword evidence="3 7" id="KW-0812">Transmembrane</keyword>
<feature type="transmembrane region" description="Helical" evidence="7">
    <location>
        <begin position="371"/>
        <end position="393"/>
    </location>
</feature>
<dbReference type="InterPro" id="IPR003838">
    <property type="entry name" value="ABC3_permease_C"/>
</dbReference>
<accession>F2N814</accession>
<dbReference type="AlphaFoldDB" id="F2N814"/>
<evidence type="ECO:0000256" key="4">
    <source>
        <dbReference type="ARBA" id="ARBA00022989"/>
    </source>
</evidence>